<name>A0A4Y6EJF7_9CAUD</name>
<dbReference type="InterPro" id="IPR049304">
    <property type="entry name" value="Gly_rich_dom"/>
</dbReference>
<protein>
    <recommendedName>
        <fullName evidence="2">Glycine-rich domain-containing protein</fullName>
    </recommendedName>
</protein>
<dbReference type="Proteomes" id="UP000318375">
    <property type="component" value="Segment"/>
</dbReference>
<dbReference type="KEGG" id="vg:64766145"/>
<feature type="compositionally biased region" description="Gly residues" evidence="1">
    <location>
        <begin position="263"/>
        <end position="274"/>
    </location>
</feature>
<accession>A0A4Y6EJF7</accession>
<dbReference type="Pfam" id="PF21722">
    <property type="entry name" value="Gly_rich_2"/>
    <property type="match status" value="1"/>
</dbReference>
<dbReference type="RefSeq" id="YP_010058914.1">
    <property type="nucleotide sequence ID" value="NC_054723.1"/>
</dbReference>
<evidence type="ECO:0000256" key="1">
    <source>
        <dbReference type="SAM" id="MobiDB-lite"/>
    </source>
</evidence>
<sequence>MTWSSNPAPLVVANGWGEAPTAPARAPGWTDSTPTEFATGVDEGFGFDTASIRAQLLFSDLGVGEDVATATVTRISRVLDDNGYGTDAATLVRAHLTFSDLGIGEDAATAAFAAHAAELATITTVGAFSYPIPNWSVYIDIVALGAGASGQTGNGGNGQPGSGGLPGQYTAFTLQRGVDIPWTQATLTGTVGAGGAQPANSDYAGPNAGQSSTVTGVLSAPGGSGTNSGDTRRDGPGPGNYSYLGMECVGGALSDGNGAVGNPPGGGGSGGNGGFFTSRTRGGAGGRGQIWLRARQ</sequence>
<feature type="region of interest" description="Disordered" evidence="1">
    <location>
        <begin position="198"/>
        <end position="242"/>
    </location>
</feature>
<dbReference type="EMBL" id="MK977695">
    <property type="protein sequence ID" value="QDF18612.1"/>
    <property type="molecule type" value="Genomic_DNA"/>
</dbReference>
<evidence type="ECO:0000313" key="3">
    <source>
        <dbReference type="EMBL" id="QDF18612.1"/>
    </source>
</evidence>
<feature type="region of interest" description="Disordered" evidence="1">
    <location>
        <begin position="257"/>
        <end position="296"/>
    </location>
</feature>
<reference evidence="3 4" key="1">
    <citation type="submission" date="2019-05" db="EMBL/GenBank/DDBJ databases">
        <authorList>
            <person name="Pope W.H."/>
            <person name="Garlena R.A."/>
            <person name="Russell D.A."/>
            <person name="Jacobs-Sera D."/>
            <person name="Hatfull G.F."/>
        </authorList>
    </citation>
    <scope>NUCLEOTIDE SEQUENCE [LARGE SCALE GENOMIC DNA]</scope>
</reference>
<organism evidence="3 4">
    <name type="scientific">Gordonia phage Pupper</name>
    <dbReference type="NCBI Taxonomy" id="2571249"/>
    <lineage>
        <taxon>Viruses</taxon>
        <taxon>Duplodnaviria</taxon>
        <taxon>Heunggongvirae</taxon>
        <taxon>Uroviricota</taxon>
        <taxon>Caudoviricetes</taxon>
        <taxon>Puppervirus</taxon>
        <taxon>Puppervirus Pupper</taxon>
    </lineage>
</organism>
<evidence type="ECO:0000313" key="4">
    <source>
        <dbReference type="Proteomes" id="UP000318375"/>
    </source>
</evidence>
<gene>
    <name evidence="3" type="primary">126</name>
    <name evidence="3" type="ORF">SEA_PUPPER_126</name>
</gene>
<proteinExistence type="predicted"/>
<feature type="domain" description="Glycine-rich" evidence="2">
    <location>
        <begin position="123"/>
        <end position="295"/>
    </location>
</feature>
<keyword evidence="4" id="KW-1185">Reference proteome</keyword>
<dbReference type="GeneID" id="64766145"/>
<evidence type="ECO:0000259" key="2">
    <source>
        <dbReference type="Pfam" id="PF21722"/>
    </source>
</evidence>